<evidence type="ECO:0000256" key="1">
    <source>
        <dbReference type="SAM" id="MobiDB-lite"/>
    </source>
</evidence>
<dbReference type="Proteomes" id="UP001196413">
    <property type="component" value="Unassembled WGS sequence"/>
</dbReference>
<dbReference type="EMBL" id="JAHQIW010004110">
    <property type="protein sequence ID" value="KAJ1361076.1"/>
    <property type="molecule type" value="Genomic_DNA"/>
</dbReference>
<feature type="compositionally biased region" description="Acidic residues" evidence="1">
    <location>
        <begin position="31"/>
        <end position="40"/>
    </location>
</feature>
<evidence type="ECO:0000313" key="2">
    <source>
        <dbReference type="EMBL" id="KAJ1361076.1"/>
    </source>
</evidence>
<feature type="region of interest" description="Disordered" evidence="1">
    <location>
        <begin position="197"/>
        <end position="217"/>
    </location>
</feature>
<name>A0AAD5QVG6_PARTN</name>
<proteinExistence type="predicted"/>
<keyword evidence="3" id="KW-1185">Reference proteome</keyword>
<feature type="region of interest" description="Disordered" evidence="1">
    <location>
        <begin position="24"/>
        <end position="79"/>
    </location>
</feature>
<sequence length="318" mass="36267">MRRRRSSGESETSTDSWSVIQRIVESRETSPDEIEVESSLDSEHWESNDEDPQDNEEDENDSLEEFEQSQETDSDQPGDCEIVDEEEAMQMACSRYFISADKIRKSLDLLDAECCSSFSKLPPFLFPLSRDMTRAMAMLFITASAAILFTKGVRVAELQSAQRRHEAFVPGQQSREGFGRAFAPLFVRRSTFNISPSCKRGEKSTRPSTSSWSAPSQSVKTLPSVVPLISNSTPLLEIDESNFLTRPKTVARMSISRHTKQRASVCQQDNDRQTQETVKRPRVDTPLLPVPIQNPVELLHVHIWVYMIFQRISKFYVF</sequence>
<organism evidence="2 3">
    <name type="scientific">Parelaphostrongylus tenuis</name>
    <name type="common">Meningeal worm</name>
    <dbReference type="NCBI Taxonomy" id="148309"/>
    <lineage>
        <taxon>Eukaryota</taxon>
        <taxon>Metazoa</taxon>
        <taxon>Ecdysozoa</taxon>
        <taxon>Nematoda</taxon>
        <taxon>Chromadorea</taxon>
        <taxon>Rhabditida</taxon>
        <taxon>Rhabditina</taxon>
        <taxon>Rhabditomorpha</taxon>
        <taxon>Strongyloidea</taxon>
        <taxon>Metastrongylidae</taxon>
        <taxon>Parelaphostrongylus</taxon>
    </lineage>
</organism>
<accession>A0AAD5QVG6</accession>
<reference evidence="2" key="1">
    <citation type="submission" date="2021-06" db="EMBL/GenBank/DDBJ databases">
        <title>Parelaphostrongylus tenuis whole genome reference sequence.</title>
        <authorList>
            <person name="Garwood T.J."/>
            <person name="Larsen P.A."/>
            <person name="Fountain-Jones N.M."/>
            <person name="Garbe J.R."/>
            <person name="Macchietto M.G."/>
            <person name="Kania S.A."/>
            <person name="Gerhold R.W."/>
            <person name="Richards J.E."/>
            <person name="Wolf T.M."/>
        </authorList>
    </citation>
    <scope>NUCLEOTIDE SEQUENCE</scope>
    <source>
        <strain evidence="2">MNPRO001-30</strain>
        <tissue evidence="2">Meninges</tissue>
    </source>
</reference>
<dbReference type="AlphaFoldDB" id="A0AAD5QVG6"/>
<evidence type="ECO:0000313" key="3">
    <source>
        <dbReference type="Proteomes" id="UP001196413"/>
    </source>
</evidence>
<comment type="caution">
    <text evidence="2">The sequence shown here is derived from an EMBL/GenBank/DDBJ whole genome shotgun (WGS) entry which is preliminary data.</text>
</comment>
<protein>
    <submittedName>
        <fullName evidence="2">Uncharacterized protein</fullName>
    </submittedName>
</protein>
<feature type="compositionally biased region" description="Low complexity" evidence="1">
    <location>
        <begin position="206"/>
        <end position="217"/>
    </location>
</feature>
<feature type="region of interest" description="Disordered" evidence="1">
    <location>
        <begin position="255"/>
        <end position="279"/>
    </location>
</feature>
<feature type="compositionally biased region" description="Acidic residues" evidence="1">
    <location>
        <begin position="48"/>
        <end position="79"/>
    </location>
</feature>
<gene>
    <name evidence="2" type="ORF">KIN20_020253</name>
</gene>
<feature type="compositionally biased region" description="Basic and acidic residues" evidence="1">
    <location>
        <begin position="269"/>
        <end position="279"/>
    </location>
</feature>